<evidence type="ECO:0000313" key="1">
    <source>
        <dbReference type="EMBL" id="KAJ1173630.1"/>
    </source>
</evidence>
<dbReference type="Proteomes" id="UP001066276">
    <property type="component" value="Chromosome 4_1"/>
</dbReference>
<organism evidence="1 2">
    <name type="scientific">Pleurodeles waltl</name>
    <name type="common">Iberian ribbed newt</name>
    <dbReference type="NCBI Taxonomy" id="8319"/>
    <lineage>
        <taxon>Eukaryota</taxon>
        <taxon>Metazoa</taxon>
        <taxon>Chordata</taxon>
        <taxon>Craniata</taxon>
        <taxon>Vertebrata</taxon>
        <taxon>Euteleostomi</taxon>
        <taxon>Amphibia</taxon>
        <taxon>Batrachia</taxon>
        <taxon>Caudata</taxon>
        <taxon>Salamandroidea</taxon>
        <taxon>Salamandridae</taxon>
        <taxon>Pleurodelinae</taxon>
        <taxon>Pleurodeles</taxon>
    </lineage>
</organism>
<proteinExistence type="predicted"/>
<dbReference type="EMBL" id="JANPWB010000007">
    <property type="protein sequence ID" value="KAJ1173630.1"/>
    <property type="molecule type" value="Genomic_DNA"/>
</dbReference>
<comment type="caution">
    <text evidence="1">The sequence shown here is derived from an EMBL/GenBank/DDBJ whole genome shotgun (WGS) entry which is preliminary data.</text>
</comment>
<evidence type="ECO:0000313" key="2">
    <source>
        <dbReference type="Proteomes" id="UP001066276"/>
    </source>
</evidence>
<gene>
    <name evidence="1" type="ORF">NDU88_005459</name>
</gene>
<protein>
    <submittedName>
        <fullName evidence="1">Uncharacterized protein</fullName>
    </submittedName>
</protein>
<sequence>MQYGEPIAVPWKGQRITKLLQHYPLPSCQGVDSFSRVPVRSTFNNLRDVYTEALLETYAFLLSAKRISRFTSRHQFSHNGGKSKVRKYYRMNRPTRSRPAATPRFVRASAFPPRRPLTSRPSSLRIGRGVMRRLNIEGRPVLSLRPRTLTHVRHLPFQQNKKT</sequence>
<dbReference type="AlphaFoldDB" id="A0AAV7TB27"/>
<keyword evidence="2" id="KW-1185">Reference proteome</keyword>
<reference evidence="1" key="1">
    <citation type="journal article" date="2022" name="bioRxiv">
        <title>Sequencing and chromosome-scale assembly of the giantPleurodeles waltlgenome.</title>
        <authorList>
            <person name="Brown T."/>
            <person name="Elewa A."/>
            <person name="Iarovenko S."/>
            <person name="Subramanian E."/>
            <person name="Araus A.J."/>
            <person name="Petzold A."/>
            <person name="Susuki M."/>
            <person name="Suzuki K.-i.T."/>
            <person name="Hayashi T."/>
            <person name="Toyoda A."/>
            <person name="Oliveira C."/>
            <person name="Osipova E."/>
            <person name="Leigh N.D."/>
            <person name="Simon A."/>
            <person name="Yun M.H."/>
        </authorList>
    </citation>
    <scope>NUCLEOTIDE SEQUENCE</scope>
    <source>
        <strain evidence="1">20211129_DDA</strain>
        <tissue evidence="1">Liver</tissue>
    </source>
</reference>
<accession>A0AAV7TB27</accession>
<name>A0AAV7TB27_PLEWA</name>